<sequence length="125" mass="13944">MKTHTQKNEIPQFDHGSQAIERLVKDVSPTNQINTCPDTARGGDAHIIVSEIRFSNLYKIVESDIMDLYRRIIQGNATPVEAREAISALSGLISYLGSTGDFKTERRAIEVMRTFTDGALKGLYE</sequence>
<evidence type="ECO:0000313" key="2">
    <source>
        <dbReference type="Proteomes" id="UP000494329"/>
    </source>
</evidence>
<organism evidence="1 2">
    <name type="scientific">Paraburkholderia solisilvae</name>
    <dbReference type="NCBI Taxonomy" id="624376"/>
    <lineage>
        <taxon>Bacteria</taxon>
        <taxon>Pseudomonadati</taxon>
        <taxon>Pseudomonadota</taxon>
        <taxon>Betaproteobacteria</taxon>
        <taxon>Burkholderiales</taxon>
        <taxon>Burkholderiaceae</taxon>
        <taxon>Paraburkholderia</taxon>
    </lineage>
</organism>
<evidence type="ECO:0000313" key="1">
    <source>
        <dbReference type="EMBL" id="CAB3767441.1"/>
    </source>
</evidence>
<dbReference type="Proteomes" id="UP000494329">
    <property type="component" value="Unassembled WGS sequence"/>
</dbReference>
<accession>A0A6J5EPT1</accession>
<dbReference type="RefSeq" id="WP_175114217.1">
    <property type="nucleotide sequence ID" value="NZ_CADIKF010000051.1"/>
</dbReference>
<dbReference type="AlphaFoldDB" id="A0A6J5EPT1"/>
<name>A0A6J5EPT1_9BURK</name>
<keyword evidence="2" id="KW-1185">Reference proteome</keyword>
<protein>
    <submittedName>
        <fullName evidence="1">Uncharacterized protein</fullName>
    </submittedName>
</protein>
<proteinExistence type="predicted"/>
<gene>
    <name evidence="1" type="ORF">LMG29739_05073</name>
</gene>
<reference evidence="1 2" key="1">
    <citation type="submission" date="2020-04" db="EMBL/GenBank/DDBJ databases">
        <authorList>
            <person name="De Canck E."/>
        </authorList>
    </citation>
    <scope>NUCLEOTIDE SEQUENCE [LARGE SCALE GENOMIC DNA]</scope>
    <source>
        <strain evidence="1 2">LMG 29739</strain>
    </source>
</reference>
<dbReference type="EMBL" id="CADIKF010000051">
    <property type="protein sequence ID" value="CAB3767441.1"/>
    <property type="molecule type" value="Genomic_DNA"/>
</dbReference>